<name>A0A8J6PTC2_9HYPH</name>
<dbReference type="AlphaFoldDB" id="A0A8J6PTC2"/>
<dbReference type="Pfam" id="PF07310">
    <property type="entry name" value="PAS_5"/>
    <property type="match status" value="1"/>
</dbReference>
<organism evidence="1 2">
    <name type="scientific">Oryzicola mucosus</name>
    <dbReference type="NCBI Taxonomy" id="2767425"/>
    <lineage>
        <taxon>Bacteria</taxon>
        <taxon>Pseudomonadati</taxon>
        <taxon>Pseudomonadota</taxon>
        <taxon>Alphaproteobacteria</taxon>
        <taxon>Hyphomicrobiales</taxon>
        <taxon>Phyllobacteriaceae</taxon>
        <taxon>Oryzicola</taxon>
    </lineage>
</organism>
<gene>
    <name evidence="1" type="ORF">ICI42_10010</name>
</gene>
<reference evidence="1" key="1">
    <citation type="submission" date="2020-09" db="EMBL/GenBank/DDBJ databases">
        <title>Genome seq and assembly of Tianweitania sp.</title>
        <authorList>
            <person name="Chhetri G."/>
        </authorList>
    </citation>
    <scope>NUCLEOTIDE SEQUENCE</scope>
    <source>
        <strain evidence="1">Rool2</strain>
    </source>
</reference>
<accession>A0A8J6PTC2</accession>
<dbReference type="EMBL" id="JACVVX010000002">
    <property type="protein sequence ID" value="MBD0414989.1"/>
    <property type="molecule type" value="Genomic_DNA"/>
</dbReference>
<keyword evidence="2" id="KW-1185">Reference proteome</keyword>
<proteinExistence type="predicted"/>
<protein>
    <submittedName>
        <fullName evidence="1">PAS domain-containing protein</fullName>
    </submittedName>
</protein>
<evidence type="ECO:0000313" key="1">
    <source>
        <dbReference type="EMBL" id="MBD0414989.1"/>
    </source>
</evidence>
<comment type="caution">
    <text evidence="1">The sequence shown here is derived from an EMBL/GenBank/DDBJ whole genome shotgun (WGS) entry which is preliminary data.</text>
</comment>
<dbReference type="Proteomes" id="UP000643405">
    <property type="component" value="Unassembled WGS sequence"/>
</dbReference>
<dbReference type="InterPro" id="IPR009922">
    <property type="entry name" value="DUF1457"/>
</dbReference>
<sequence>MKQRGSITLFRYWNRLRAGRSAPRRSEIEPADIKSLLADTFILEQDARGEAVFRLAGTRLCATYDRELKGASFASLWRQTDHRLISRLAHGVFHHNAPVVMRLAATSVTQRPARFELLVLPLASENAGRRAIGVLSSVNTPFWLGADPIVDTMLEHVDLIDPDNGTIEAQLDLAEQRAEIAAPSLAPSAAALQPVDPLDGAVRIGHLLVLEGGRGDINGRRL</sequence>
<evidence type="ECO:0000313" key="2">
    <source>
        <dbReference type="Proteomes" id="UP000643405"/>
    </source>
</evidence>
<dbReference type="PIRSF" id="PIRSF031878">
    <property type="entry name" value="UCP031878"/>
    <property type="match status" value="1"/>
</dbReference>